<dbReference type="HOGENOM" id="CLU_2806394_0_0_3"/>
<evidence type="ECO:0000313" key="1">
    <source>
        <dbReference type="EMBL" id="AGY58832.1"/>
    </source>
</evidence>
<sequence>MNTDVLLFDAEVQVRFGPVCHRFPRTALGVMRAVEYVMTFGKPITFWSDARQLAGISAFLAEAEVFS</sequence>
<organism evidence="1 2">
    <name type="scientific">Gloeobacter kilaueensis (strain ATCC BAA-2537 / CCAP 1431/1 / ULC 316 / JS1)</name>
    <dbReference type="NCBI Taxonomy" id="1183438"/>
    <lineage>
        <taxon>Bacteria</taxon>
        <taxon>Bacillati</taxon>
        <taxon>Cyanobacteriota</taxon>
        <taxon>Cyanophyceae</taxon>
        <taxon>Gloeobacterales</taxon>
        <taxon>Gloeobacteraceae</taxon>
        <taxon>Gloeobacter</taxon>
    </lineage>
</organism>
<evidence type="ECO:0000313" key="2">
    <source>
        <dbReference type="Proteomes" id="UP000017396"/>
    </source>
</evidence>
<name>U5QIQ0_GLOK1</name>
<accession>U5QIQ0</accession>
<dbReference type="KEGG" id="glj:GKIL_2586"/>
<reference evidence="1 2" key="1">
    <citation type="journal article" date="2013" name="PLoS ONE">
        <title>Cultivation and Complete Genome Sequencing of Gloeobacter kilaueensis sp. nov., from a Lava Cave in Kilauea Caldera, Hawai'i.</title>
        <authorList>
            <person name="Saw J.H."/>
            <person name="Schatz M."/>
            <person name="Brown M.V."/>
            <person name="Kunkel D.D."/>
            <person name="Foster J.S."/>
            <person name="Shick H."/>
            <person name="Christensen S."/>
            <person name="Hou S."/>
            <person name="Wan X."/>
            <person name="Donachie S.P."/>
        </authorList>
    </citation>
    <scope>NUCLEOTIDE SEQUENCE [LARGE SCALE GENOMIC DNA]</scope>
    <source>
        <strain evidence="2">JS</strain>
    </source>
</reference>
<dbReference type="STRING" id="1183438.GKIL_2586"/>
<keyword evidence="2" id="KW-1185">Reference proteome</keyword>
<dbReference type="Proteomes" id="UP000017396">
    <property type="component" value="Chromosome"/>
</dbReference>
<dbReference type="AlphaFoldDB" id="U5QIQ0"/>
<protein>
    <submittedName>
        <fullName evidence="1">Uncharacterized protein</fullName>
    </submittedName>
</protein>
<proteinExistence type="predicted"/>
<dbReference type="EMBL" id="CP003587">
    <property type="protein sequence ID" value="AGY58832.1"/>
    <property type="molecule type" value="Genomic_DNA"/>
</dbReference>
<gene>
    <name evidence="1" type="ORF">GKIL_2586</name>
</gene>